<evidence type="ECO:0000313" key="7">
    <source>
        <dbReference type="Proteomes" id="UP000821853"/>
    </source>
</evidence>
<evidence type="ECO:0000256" key="4">
    <source>
        <dbReference type="ARBA" id="ARBA00023180"/>
    </source>
</evidence>
<dbReference type="SUPFAM" id="SSF53474">
    <property type="entry name" value="alpha/beta-Hydrolases"/>
    <property type="match status" value="1"/>
</dbReference>
<dbReference type="VEuPathDB" id="VectorBase:HLOH_056124"/>
<protein>
    <recommendedName>
        <fullName evidence="5">Carboxylesterase type B domain-containing protein</fullName>
    </recommendedName>
</protein>
<dbReference type="Gene3D" id="3.40.50.1820">
    <property type="entry name" value="alpha/beta hydrolase"/>
    <property type="match status" value="1"/>
</dbReference>
<feature type="domain" description="Carboxylesterase type B" evidence="5">
    <location>
        <begin position="9"/>
        <end position="216"/>
    </location>
</feature>
<sequence>MKCPSDGDVRSVLDFLRRVEPETFALPATHTDLVFGPSFDTKFLPAYPSQLLNPDPFNGKDVLLGTVAGEGVVLAELYISSRHAKPPDVRGLLMQLLDAYGVLDASRLLEHYASHGQWDNHTLTVGFAKRVLGDVLYTCPVLYLAEHVSSSRNNSVHSYVFDHKPSFSVWPDPVAAQYEDLDFVFGVPLRQGLGTPQEQVLSRRLIQLVAGFAKNGYGHFLLR</sequence>
<dbReference type="GO" id="GO:0003990">
    <property type="term" value="F:acetylcholinesterase activity"/>
    <property type="evidence" value="ECO:0007669"/>
    <property type="project" value="TreeGrafter"/>
</dbReference>
<keyword evidence="4" id="KW-0325">Glycoprotein</keyword>
<evidence type="ECO:0000313" key="6">
    <source>
        <dbReference type="EMBL" id="KAH9377684.1"/>
    </source>
</evidence>
<keyword evidence="7" id="KW-1185">Reference proteome</keyword>
<keyword evidence="2" id="KW-0719">Serine esterase</keyword>
<keyword evidence="3" id="KW-0378">Hydrolase</keyword>
<dbReference type="PANTHER" id="PTHR43918:SF4">
    <property type="entry name" value="CARBOXYLIC ESTER HYDROLASE"/>
    <property type="match status" value="1"/>
</dbReference>
<dbReference type="InterPro" id="IPR002018">
    <property type="entry name" value="CarbesteraseB"/>
</dbReference>
<evidence type="ECO:0000256" key="2">
    <source>
        <dbReference type="ARBA" id="ARBA00022487"/>
    </source>
</evidence>
<evidence type="ECO:0000259" key="5">
    <source>
        <dbReference type="Pfam" id="PF00135"/>
    </source>
</evidence>
<reference evidence="6 7" key="1">
    <citation type="journal article" date="2020" name="Cell">
        <title>Large-Scale Comparative Analyses of Tick Genomes Elucidate Their Genetic Diversity and Vector Capacities.</title>
        <authorList>
            <consortium name="Tick Genome and Microbiome Consortium (TIGMIC)"/>
            <person name="Jia N."/>
            <person name="Wang J."/>
            <person name="Shi W."/>
            <person name="Du L."/>
            <person name="Sun Y."/>
            <person name="Zhan W."/>
            <person name="Jiang J.F."/>
            <person name="Wang Q."/>
            <person name="Zhang B."/>
            <person name="Ji P."/>
            <person name="Bell-Sakyi L."/>
            <person name="Cui X.M."/>
            <person name="Yuan T.T."/>
            <person name="Jiang B.G."/>
            <person name="Yang W.F."/>
            <person name="Lam T.T."/>
            <person name="Chang Q.C."/>
            <person name="Ding S.J."/>
            <person name="Wang X.J."/>
            <person name="Zhu J.G."/>
            <person name="Ruan X.D."/>
            <person name="Zhao L."/>
            <person name="Wei J.T."/>
            <person name="Ye R.Z."/>
            <person name="Que T.C."/>
            <person name="Du C.H."/>
            <person name="Zhou Y.H."/>
            <person name="Cheng J.X."/>
            <person name="Dai P.F."/>
            <person name="Guo W.B."/>
            <person name="Han X.H."/>
            <person name="Huang E.J."/>
            <person name="Li L.F."/>
            <person name="Wei W."/>
            <person name="Gao Y.C."/>
            <person name="Liu J.Z."/>
            <person name="Shao H.Z."/>
            <person name="Wang X."/>
            <person name="Wang C.C."/>
            <person name="Yang T.C."/>
            <person name="Huo Q.B."/>
            <person name="Li W."/>
            <person name="Chen H.Y."/>
            <person name="Chen S.E."/>
            <person name="Zhou L.G."/>
            <person name="Ni X.B."/>
            <person name="Tian J.H."/>
            <person name="Sheng Y."/>
            <person name="Liu T."/>
            <person name="Pan Y.S."/>
            <person name="Xia L.Y."/>
            <person name="Li J."/>
            <person name="Zhao F."/>
            <person name="Cao W.C."/>
        </authorList>
    </citation>
    <scope>NUCLEOTIDE SEQUENCE [LARGE SCALE GENOMIC DNA]</scope>
    <source>
        <strain evidence="6">HaeL-2018</strain>
    </source>
</reference>
<proteinExistence type="inferred from homology"/>
<dbReference type="OMA" id="NYEPEES"/>
<organism evidence="6 7">
    <name type="scientific">Haemaphysalis longicornis</name>
    <name type="common">Bush tick</name>
    <dbReference type="NCBI Taxonomy" id="44386"/>
    <lineage>
        <taxon>Eukaryota</taxon>
        <taxon>Metazoa</taxon>
        <taxon>Ecdysozoa</taxon>
        <taxon>Arthropoda</taxon>
        <taxon>Chelicerata</taxon>
        <taxon>Arachnida</taxon>
        <taxon>Acari</taxon>
        <taxon>Parasitiformes</taxon>
        <taxon>Ixodida</taxon>
        <taxon>Ixodoidea</taxon>
        <taxon>Ixodidae</taxon>
        <taxon>Haemaphysalinae</taxon>
        <taxon>Haemaphysalis</taxon>
    </lineage>
</organism>
<dbReference type="Proteomes" id="UP000821853">
    <property type="component" value="Unassembled WGS sequence"/>
</dbReference>
<dbReference type="GO" id="GO:0005886">
    <property type="term" value="C:plasma membrane"/>
    <property type="evidence" value="ECO:0007669"/>
    <property type="project" value="TreeGrafter"/>
</dbReference>
<accession>A0A9J6GTS7</accession>
<dbReference type="GO" id="GO:0006581">
    <property type="term" value="P:acetylcholine catabolic process"/>
    <property type="evidence" value="ECO:0007669"/>
    <property type="project" value="TreeGrafter"/>
</dbReference>
<dbReference type="OrthoDB" id="6535117at2759"/>
<evidence type="ECO:0000256" key="1">
    <source>
        <dbReference type="ARBA" id="ARBA00005964"/>
    </source>
</evidence>
<comment type="caution">
    <text evidence="6">The sequence shown here is derived from an EMBL/GenBank/DDBJ whole genome shotgun (WGS) entry which is preliminary data.</text>
</comment>
<dbReference type="EMBL" id="JABSTR010000008">
    <property type="protein sequence ID" value="KAH9377684.1"/>
    <property type="molecule type" value="Genomic_DNA"/>
</dbReference>
<dbReference type="InterPro" id="IPR050654">
    <property type="entry name" value="AChE-related_enzymes"/>
</dbReference>
<dbReference type="AlphaFoldDB" id="A0A9J6GTS7"/>
<name>A0A9J6GTS7_HAELO</name>
<comment type="similarity">
    <text evidence="1">Belongs to the type-B carboxylesterase/lipase family.</text>
</comment>
<dbReference type="Pfam" id="PF00135">
    <property type="entry name" value="COesterase"/>
    <property type="match status" value="1"/>
</dbReference>
<dbReference type="GO" id="GO:0019695">
    <property type="term" value="P:choline metabolic process"/>
    <property type="evidence" value="ECO:0007669"/>
    <property type="project" value="TreeGrafter"/>
</dbReference>
<dbReference type="PANTHER" id="PTHR43918">
    <property type="entry name" value="ACETYLCHOLINESTERASE"/>
    <property type="match status" value="1"/>
</dbReference>
<evidence type="ECO:0000256" key="3">
    <source>
        <dbReference type="ARBA" id="ARBA00022801"/>
    </source>
</evidence>
<dbReference type="InterPro" id="IPR029058">
    <property type="entry name" value="AB_hydrolase_fold"/>
</dbReference>
<dbReference type="GO" id="GO:0005615">
    <property type="term" value="C:extracellular space"/>
    <property type="evidence" value="ECO:0007669"/>
    <property type="project" value="TreeGrafter"/>
</dbReference>
<gene>
    <name evidence="6" type="ORF">HPB48_000673</name>
</gene>